<feature type="domain" description="PE" evidence="2">
    <location>
        <begin position="4"/>
        <end position="94"/>
    </location>
</feature>
<name>A0ABX3R268_9MYCO</name>
<dbReference type="Gene3D" id="1.10.287.850">
    <property type="entry name" value="HP0062-like domain"/>
    <property type="match status" value="1"/>
</dbReference>
<dbReference type="InterPro" id="IPR038332">
    <property type="entry name" value="PPE_sf"/>
</dbReference>
<comment type="caution">
    <text evidence="3">The sequence shown here is derived from an EMBL/GenBank/DDBJ whole genome shotgun (WGS) entry which is preliminary data.</text>
</comment>
<organism evidence="3 4">
    <name type="scientific">Mycobacterium alsense</name>
    <dbReference type="NCBI Taxonomy" id="324058"/>
    <lineage>
        <taxon>Bacteria</taxon>
        <taxon>Bacillati</taxon>
        <taxon>Actinomycetota</taxon>
        <taxon>Actinomycetes</taxon>
        <taxon>Mycobacteriales</taxon>
        <taxon>Mycobacteriaceae</taxon>
        <taxon>Mycobacterium</taxon>
    </lineage>
</organism>
<feature type="non-terminal residue" evidence="3">
    <location>
        <position position="168"/>
    </location>
</feature>
<dbReference type="InterPro" id="IPR000084">
    <property type="entry name" value="PE-PGRS_N"/>
</dbReference>
<evidence type="ECO:0000256" key="1">
    <source>
        <dbReference type="SAM" id="MobiDB-lite"/>
    </source>
</evidence>
<dbReference type="SUPFAM" id="SSF140459">
    <property type="entry name" value="PE/PPE dimer-like"/>
    <property type="match status" value="1"/>
</dbReference>
<feature type="compositionally biased region" description="Gly residues" evidence="1">
    <location>
        <begin position="127"/>
        <end position="158"/>
    </location>
</feature>
<evidence type="ECO:0000313" key="3">
    <source>
        <dbReference type="EMBL" id="OQZ88072.1"/>
    </source>
</evidence>
<dbReference type="Pfam" id="PF00934">
    <property type="entry name" value="PE"/>
    <property type="match status" value="1"/>
</dbReference>
<dbReference type="Proteomes" id="UP000192319">
    <property type="component" value="Unassembled WGS sequence"/>
</dbReference>
<protein>
    <submittedName>
        <fullName evidence="3">PE family protein</fullName>
    </submittedName>
</protein>
<keyword evidence="4" id="KW-1185">Reference proteome</keyword>
<evidence type="ECO:0000259" key="2">
    <source>
        <dbReference type="Pfam" id="PF00934"/>
    </source>
</evidence>
<proteinExistence type="predicted"/>
<reference evidence="3 4" key="1">
    <citation type="submission" date="2017-02" db="EMBL/GenBank/DDBJ databases">
        <title>The new phylogeny of genus Mycobacterium.</title>
        <authorList>
            <person name="Tortoli E."/>
            <person name="Trovato A."/>
            <person name="Cirillo D.M."/>
        </authorList>
    </citation>
    <scope>NUCLEOTIDE SEQUENCE [LARGE SCALE GENOMIC DNA]</scope>
    <source>
        <strain evidence="3 4">DSM 45230</strain>
    </source>
</reference>
<evidence type="ECO:0000313" key="4">
    <source>
        <dbReference type="Proteomes" id="UP000192319"/>
    </source>
</evidence>
<gene>
    <name evidence="3" type="ORF">BST11_24545</name>
</gene>
<sequence length="168" mass="15672">MSVVVAAPEFLASAAADLQSVGSALSAAHVAAAGSTTEVLAAAADEVSAAVATAFSGYGQAYQALSAHAAAFHQQFVQALNGAAGSYGLAEAANASPLQTVEADVLGVINAPTELLLGRPLIGDGNNGAPGTGQAGQSGGILWGNGGNGGSGGPGQAAGGAATPGCGA</sequence>
<feature type="compositionally biased region" description="Low complexity" evidence="1">
    <location>
        <begin position="159"/>
        <end position="168"/>
    </location>
</feature>
<dbReference type="EMBL" id="MVHD01000070">
    <property type="protein sequence ID" value="OQZ88072.1"/>
    <property type="molecule type" value="Genomic_DNA"/>
</dbReference>
<accession>A0ABX3R268</accession>
<feature type="region of interest" description="Disordered" evidence="1">
    <location>
        <begin position="127"/>
        <end position="168"/>
    </location>
</feature>